<name>K0RMN4_THAOC</name>
<keyword evidence="3" id="KW-1185">Reference proteome</keyword>
<sequence>VGNSGRGRGRGGGGGARTADRQDGRAGPHPPHGEAVRGHHRRQGVGGRVPPRAPGGDSEGGGEEEAGEEGGGDEGEAEADEQEAVAPEEGQRLMDEGEKEREREIPVFRVCTSDVTLRKKQASSVSPSKRPAAAASQRFVRLSGEKTEGLDDPEDPDEIAAADVVKGPNNTAHRDTTPAVPAVGDRRVEAISVSSYLLGRRPQPRSSSASSRPCPIPSPDEKNLPAQVEAAARAVPAPDGASEKYLPAQVEEYMIENYERFGWSKTDSSPPTCQIWLDENATTPEIFSKLTSYKQELERYYEKLDGFAPNVTSLLSEIKRSGTHQVCDTLRMHPDGLPGFFPSGQLSLTSSGYVEPLLPPMRHMGICTNFKRKLMAMDYMVHDFEMMCRKIKPTSRLVLIDMGASLDFHGSKQPIMWLLALYEKMGFLFDHIYAFEITKSDPNHVYNVLPEKYVASYHWINVGVSADPESKLNPIHSILGKFNEDDFIVVKLDIDTHAVEWPLCQQLLQGDEIHKKVDQFYFEHHVHLGELNSNWKHTQEGSIIESLETFSQLRKKKIPSHFWP</sequence>
<dbReference type="AlphaFoldDB" id="K0RMN4"/>
<organism evidence="2 3">
    <name type="scientific">Thalassiosira oceanica</name>
    <name type="common">Marine diatom</name>
    <dbReference type="NCBI Taxonomy" id="159749"/>
    <lineage>
        <taxon>Eukaryota</taxon>
        <taxon>Sar</taxon>
        <taxon>Stramenopiles</taxon>
        <taxon>Ochrophyta</taxon>
        <taxon>Bacillariophyta</taxon>
        <taxon>Coscinodiscophyceae</taxon>
        <taxon>Thalassiosirophycidae</taxon>
        <taxon>Thalassiosirales</taxon>
        <taxon>Thalassiosiraceae</taxon>
        <taxon>Thalassiosira</taxon>
    </lineage>
</organism>
<gene>
    <name evidence="2" type="ORF">THAOC_30921</name>
</gene>
<protein>
    <submittedName>
        <fullName evidence="2">Uncharacterized protein</fullName>
    </submittedName>
</protein>
<feature type="region of interest" description="Disordered" evidence="1">
    <location>
        <begin position="166"/>
        <end position="185"/>
    </location>
</feature>
<evidence type="ECO:0000313" key="3">
    <source>
        <dbReference type="Proteomes" id="UP000266841"/>
    </source>
</evidence>
<accession>K0RMN4</accession>
<feature type="region of interest" description="Disordered" evidence="1">
    <location>
        <begin position="1"/>
        <end position="156"/>
    </location>
</feature>
<dbReference type="EMBL" id="AGNL01044160">
    <property type="protein sequence ID" value="EJK50141.1"/>
    <property type="molecule type" value="Genomic_DNA"/>
</dbReference>
<dbReference type="Proteomes" id="UP000266841">
    <property type="component" value="Unassembled WGS sequence"/>
</dbReference>
<evidence type="ECO:0000256" key="1">
    <source>
        <dbReference type="SAM" id="MobiDB-lite"/>
    </source>
</evidence>
<feature type="compositionally biased region" description="Gly residues" evidence="1">
    <location>
        <begin position="1"/>
        <end position="16"/>
    </location>
</feature>
<comment type="caution">
    <text evidence="2">The sequence shown here is derived from an EMBL/GenBank/DDBJ whole genome shotgun (WGS) entry which is preliminary data.</text>
</comment>
<dbReference type="eggNOG" id="ENOG502S980">
    <property type="taxonomic scope" value="Eukaryota"/>
</dbReference>
<feature type="compositionally biased region" description="Basic and acidic residues" evidence="1">
    <location>
        <begin position="89"/>
        <end position="106"/>
    </location>
</feature>
<feature type="compositionally biased region" description="Acidic residues" evidence="1">
    <location>
        <begin position="60"/>
        <end position="83"/>
    </location>
</feature>
<feature type="non-terminal residue" evidence="2">
    <location>
        <position position="1"/>
    </location>
</feature>
<proteinExistence type="predicted"/>
<reference evidence="2 3" key="1">
    <citation type="journal article" date="2012" name="Genome Biol.">
        <title>Genome and low-iron response of an oceanic diatom adapted to chronic iron limitation.</title>
        <authorList>
            <person name="Lommer M."/>
            <person name="Specht M."/>
            <person name="Roy A.S."/>
            <person name="Kraemer L."/>
            <person name="Andreson R."/>
            <person name="Gutowska M.A."/>
            <person name="Wolf J."/>
            <person name="Bergner S.V."/>
            <person name="Schilhabel M.B."/>
            <person name="Klostermeier U.C."/>
            <person name="Beiko R.G."/>
            <person name="Rosenstiel P."/>
            <person name="Hippler M."/>
            <person name="Laroche J."/>
        </authorList>
    </citation>
    <scope>NUCLEOTIDE SEQUENCE [LARGE SCALE GENOMIC DNA]</scope>
    <source>
        <strain evidence="2 3">CCMP1005</strain>
    </source>
</reference>
<feature type="region of interest" description="Disordered" evidence="1">
    <location>
        <begin position="194"/>
        <end position="222"/>
    </location>
</feature>
<dbReference type="OrthoDB" id="411029at2759"/>
<feature type="compositionally biased region" description="Low complexity" evidence="1">
    <location>
        <begin position="200"/>
        <end position="213"/>
    </location>
</feature>
<feature type="compositionally biased region" description="Basic and acidic residues" evidence="1">
    <location>
        <begin position="18"/>
        <end position="37"/>
    </location>
</feature>
<evidence type="ECO:0000313" key="2">
    <source>
        <dbReference type="EMBL" id="EJK50141.1"/>
    </source>
</evidence>